<feature type="domain" description="Histidine kinase" evidence="5">
    <location>
        <begin position="157"/>
        <end position="380"/>
    </location>
</feature>
<gene>
    <name evidence="8" type="ORF">N47_A07930</name>
</gene>
<organism evidence="8">
    <name type="scientific">uncultured Desulfobacterium sp</name>
    <dbReference type="NCBI Taxonomy" id="201089"/>
    <lineage>
        <taxon>Bacteria</taxon>
        <taxon>Pseudomonadati</taxon>
        <taxon>Thermodesulfobacteriota</taxon>
        <taxon>Desulfobacteria</taxon>
        <taxon>Desulfobacterales</taxon>
        <taxon>Desulfobacteriaceae</taxon>
        <taxon>Desulfobacterium</taxon>
        <taxon>environmental samples</taxon>
    </lineage>
</organism>
<evidence type="ECO:0000256" key="4">
    <source>
        <dbReference type="PROSITE-ProRule" id="PRU00169"/>
    </source>
</evidence>
<dbReference type="PROSITE" id="PS50112">
    <property type="entry name" value="PAS"/>
    <property type="match status" value="1"/>
</dbReference>
<dbReference type="PROSITE" id="PS50110">
    <property type="entry name" value="RESPONSE_REGULATORY"/>
    <property type="match status" value="1"/>
</dbReference>
<dbReference type="GO" id="GO:0000155">
    <property type="term" value="F:phosphorelay sensor kinase activity"/>
    <property type="evidence" value="ECO:0007669"/>
    <property type="project" value="InterPro"/>
</dbReference>
<dbReference type="InterPro" id="IPR011006">
    <property type="entry name" value="CheY-like_superfamily"/>
</dbReference>
<dbReference type="Gene3D" id="3.30.450.20">
    <property type="entry name" value="PAS domain"/>
    <property type="match status" value="1"/>
</dbReference>
<dbReference type="InterPro" id="IPR004358">
    <property type="entry name" value="Sig_transdc_His_kin-like_C"/>
</dbReference>
<evidence type="ECO:0000259" key="7">
    <source>
        <dbReference type="PROSITE" id="PS50112"/>
    </source>
</evidence>
<dbReference type="SUPFAM" id="SSF52172">
    <property type="entry name" value="CheY-like"/>
    <property type="match status" value="1"/>
</dbReference>
<dbReference type="PANTHER" id="PTHR43065:SF42">
    <property type="entry name" value="TWO-COMPONENT SENSOR PPRA"/>
    <property type="match status" value="1"/>
</dbReference>
<keyword evidence="3 4" id="KW-0597">Phosphoprotein</keyword>
<dbReference type="InterPro" id="IPR003594">
    <property type="entry name" value="HATPase_dom"/>
</dbReference>
<evidence type="ECO:0000259" key="6">
    <source>
        <dbReference type="PROSITE" id="PS50110"/>
    </source>
</evidence>
<dbReference type="Pfam" id="PF08447">
    <property type="entry name" value="PAS_3"/>
    <property type="match status" value="1"/>
</dbReference>
<dbReference type="SMART" id="SM00091">
    <property type="entry name" value="PAS"/>
    <property type="match status" value="1"/>
</dbReference>
<dbReference type="CDD" id="cd00156">
    <property type="entry name" value="REC"/>
    <property type="match status" value="1"/>
</dbReference>
<dbReference type="SMART" id="SM00388">
    <property type="entry name" value="HisKA"/>
    <property type="match status" value="1"/>
</dbReference>
<dbReference type="Pfam" id="PF00072">
    <property type="entry name" value="Response_reg"/>
    <property type="match status" value="1"/>
</dbReference>
<dbReference type="Gene3D" id="3.40.50.2300">
    <property type="match status" value="1"/>
</dbReference>
<accession>E1Y870</accession>
<dbReference type="PROSITE" id="PS50109">
    <property type="entry name" value="HIS_KIN"/>
    <property type="match status" value="1"/>
</dbReference>
<evidence type="ECO:0000256" key="1">
    <source>
        <dbReference type="ARBA" id="ARBA00000085"/>
    </source>
</evidence>
<dbReference type="PRINTS" id="PR00344">
    <property type="entry name" value="BCTRLSENSOR"/>
</dbReference>
<protein>
    <recommendedName>
        <fullName evidence="2">histidine kinase</fullName>
        <ecNumber evidence="2">2.7.13.3</ecNumber>
    </recommendedName>
</protein>
<reference evidence="8" key="1">
    <citation type="journal article" date="2011" name="Environ. Microbiol.">
        <title>Genomic insights into the metabolic potential of the polycyclic aromatic hydrocarbon degrading sulfate-reducing Deltaproteobacterium N47.</title>
        <authorList>
            <person name="Bergmann F."/>
            <person name="Selesi D."/>
            <person name="Weinmaier T."/>
            <person name="Tischler P."/>
            <person name="Rattei T."/>
            <person name="Meckenstock R.U."/>
        </authorList>
    </citation>
    <scope>NUCLEOTIDE SEQUENCE</scope>
</reference>
<proteinExistence type="predicted"/>
<dbReference type="SMART" id="SM00387">
    <property type="entry name" value="HATPase_c"/>
    <property type="match status" value="1"/>
</dbReference>
<dbReference type="Gene3D" id="3.30.565.10">
    <property type="entry name" value="Histidine kinase-like ATPase, C-terminal domain"/>
    <property type="match status" value="1"/>
</dbReference>
<feature type="domain" description="Response regulatory" evidence="6">
    <location>
        <begin position="400"/>
        <end position="515"/>
    </location>
</feature>
<dbReference type="InterPro" id="IPR036097">
    <property type="entry name" value="HisK_dim/P_sf"/>
</dbReference>
<dbReference type="InterPro" id="IPR035965">
    <property type="entry name" value="PAS-like_dom_sf"/>
</dbReference>
<dbReference type="InterPro" id="IPR001789">
    <property type="entry name" value="Sig_transdc_resp-reg_receiver"/>
</dbReference>
<comment type="catalytic activity">
    <reaction evidence="1">
        <text>ATP + protein L-histidine = ADP + protein N-phospho-L-histidine.</text>
        <dbReference type="EC" id="2.7.13.3"/>
    </reaction>
</comment>
<dbReference type="InterPro" id="IPR036890">
    <property type="entry name" value="HATPase_C_sf"/>
</dbReference>
<feature type="modified residue" description="4-aspartylphosphate" evidence="4">
    <location>
        <position position="450"/>
    </location>
</feature>
<evidence type="ECO:0000256" key="2">
    <source>
        <dbReference type="ARBA" id="ARBA00012438"/>
    </source>
</evidence>
<dbReference type="InterPro" id="IPR003661">
    <property type="entry name" value="HisK_dim/P_dom"/>
</dbReference>
<dbReference type="SUPFAM" id="SSF55785">
    <property type="entry name" value="PYP-like sensor domain (PAS domain)"/>
    <property type="match status" value="1"/>
</dbReference>
<dbReference type="AlphaFoldDB" id="E1Y870"/>
<dbReference type="NCBIfam" id="TIGR00229">
    <property type="entry name" value="sensory_box"/>
    <property type="match status" value="1"/>
</dbReference>
<feature type="domain" description="PAS" evidence="7">
    <location>
        <begin position="40"/>
        <end position="90"/>
    </location>
</feature>
<evidence type="ECO:0000259" key="5">
    <source>
        <dbReference type="PROSITE" id="PS50109"/>
    </source>
</evidence>
<dbReference type="EC" id="2.7.13.3" evidence="2"/>
<sequence length="517" mass="58086">MDFEMNSHSEDKMKDSIGDKETVYRFLVENSLAAYYIIQDGLFRFVNKRFCQIAGYNYEEIIDRMGPADLVHPVERNSVLETLGNCLNGDEDNSEHTHKIIRKDGQISTLQIIGNGFVYNGKPAVSGTIIDISKESDLESQLLQAQKMEAIGNLAGGIAHDFNNIITVLTGYGNLLQMKISQDDSLRLYVDQILSASQKAASLTQKLMAFSRQQPITLKTININSVIHETKKLLERLITEDIRLVTELYSKDVIVMADATQIDQILFNLVTNAKDAMPSGGILKISTRIAELDREFVLAHGFGKTGRYAILEVQDTGTGINRNTMEKIFNPFFTTKEVGKGTGLGLSTVYGIVKQHNGYITVSSKLNQGTTFHIYFPVVKNMTHEMLESNLKPVKHGKETILVAEDDDSVRYFIIDILNRFGYKTIGAVDGEDAILKFKENKDISLVVMDTIMPKKNGKEVCDCIRKIKPDMKILFMSGYSAEIVANKGFLGYEADYINKPIYYEDFILKVRNVLDK</sequence>
<dbReference type="PANTHER" id="PTHR43065">
    <property type="entry name" value="SENSOR HISTIDINE KINASE"/>
    <property type="match status" value="1"/>
</dbReference>
<evidence type="ECO:0000256" key="3">
    <source>
        <dbReference type="ARBA" id="ARBA00022553"/>
    </source>
</evidence>
<dbReference type="SUPFAM" id="SSF55874">
    <property type="entry name" value="ATPase domain of HSP90 chaperone/DNA topoisomerase II/histidine kinase"/>
    <property type="match status" value="1"/>
</dbReference>
<dbReference type="Gene3D" id="1.10.287.130">
    <property type="match status" value="1"/>
</dbReference>
<dbReference type="InterPro" id="IPR013655">
    <property type="entry name" value="PAS_fold_3"/>
</dbReference>
<dbReference type="CDD" id="cd00130">
    <property type="entry name" value="PAS"/>
    <property type="match status" value="1"/>
</dbReference>
<dbReference type="InterPro" id="IPR005467">
    <property type="entry name" value="His_kinase_dom"/>
</dbReference>
<dbReference type="Pfam" id="PF02518">
    <property type="entry name" value="HATPase_c"/>
    <property type="match status" value="1"/>
</dbReference>
<dbReference type="InterPro" id="IPR000014">
    <property type="entry name" value="PAS"/>
</dbReference>
<dbReference type="SMART" id="SM00448">
    <property type="entry name" value="REC"/>
    <property type="match status" value="1"/>
</dbReference>
<name>E1Y870_9BACT</name>
<dbReference type="Pfam" id="PF00512">
    <property type="entry name" value="HisKA"/>
    <property type="match status" value="1"/>
</dbReference>
<dbReference type="SUPFAM" id="SSF47384">
    <property type="entry name" value="Homodimeric domain of signal transducing histidine kinase"/>
    <property type="match status" value="1"/>
</dbReference>
<evidence type="ECO:0000313" key="8">
    <source>
        <dbReference type="EMBL" id="CBX26764.1"/>
    </source>
</evidence>
<dbReference type="EMBL" id="FR695864">
    <property type="protein sequence ID" value="CBX26764.1"/>
    <property type="molecule type" value="Genomic_DNA"/>
</dbReference>